<keyword evidence="2" id="KW-0472">Membrane</keyword>
<evidence type="ECO:0000259" key="3">
    <source>
        <dbReference type="Pfam" id="PF26138"/>
    </source>
</evidence>
<dbReference type="Proteomes" id="UP000652761">
    <property type="component" value="Unassembled WGS sequence"/>
</dbReference>
<accession>A0A843V055</accession>
<feature type="domain" description="DUF8040" evidence="3">
    <location>
        <begin position="1"/>
        <end position="72"/>
    </location>
</feature>
<feature type="compositionally biased region" description="Basic residues" evidence="1">
    <location>
        <begin position="159"/>
        <end position="168"/>
    </location>
</feature>
<keyword evidence="2" id="KW-1133">Transmembrane helix</keyword>
<organism evidence="4 5">
    <name type="scientific">Colocasia esculenta</name>
    <name type="common">Wild taro</name>
    <name type="synonym">Arum esculentum</name>
    <dbReference type="NCBI Taxonomy" id="4460"/>
    <lineage>
        <taxon>Eukaryota</taxon>
        <taxon>Viridiplantae</taxon>
        <taxon>Streptophyta</taxon>
        <taxon>Embryophyta</taxon>
        <taxon>Tracheophyta</taxon>
        <taxon>Spermatophyta</taxon>
        <taxon>Magnoliopsida</taxon>
        <taxon>Liliopsida</taxon>
        <taxon>Araceae</taxon>
        <taxon>Aroideae</taxon>
        <taxon>Colocasieae</taxon>
        <taxon>Colocasia</taxon>
    </lineage>
</organism>
<evidence type="ECO:0000256" key="2">
    <source>
        <dbReference type="SAM" id="Phobius"/>
    </source>
</evidence>
<evidence type="ECO:0000256" key="1">
    <source>
        <dbReference type="SAM" id="MobiDB-lite"/>
    </source>
</evidence>
<proteinExistence type="predicted"/>
<dbReference type="InterPro" id="IPR058353">
    <property type="entry name" value="DUF8040"/>
</dbReference>
<keyword evidence="5" id="KW-1185">Reference proteome</keyword>
<feature type="region of interest" description="Disordered" evidence="1">
    <location>
        <begin position="159"/>
        <end position="187"/>
    </location>
</feature>
<dbReference type="EMBL" id="NMUH01001142">
    <property type="protein sequence ID" value="MQL89361.1"/>
    <property type="molecule type" value="Genomic_DNA"/>
</dbReference>
<name>A0A843V055_COLES</name>
<evidence type="ECO:0000313" key="5">
    <source>
        <dbReference type="Proteomes" id="UP000652761"/>
    </source>
</evidence>
<dbReference type="AlphaFoldDB" id="A0A843V055"/>
<reference evidence="4" key="1">
    <citation type="submission" date="2017-07" db="EMBL/GenBank/DDBJ databases">
        <title>Taro Niue Genome Assembly and Annotation.</title>
        <authorList>
            <person name="Atibalentja N."/>
            <person name="Keating K."/>
            <person name="Fields C.J."/>
        </authorList>
    </citation>
    <scope>NUCLEOTIDE SEQUENCE</scope>
    <source>
        <strain evidence="4">Niue_2</strain>
        <tissue evidence="4">Leaf</tissue>
    </source>
</reference>
<gene>
    <name evidence="4" type="ORF">Taro_021930</name>
</gene>
<evidence type="ECO:0000313" key="4">
    <source>
        <dbReference type="EMBL" id="MQL89361.1"/>
    </source>
</evidence>
<feature type="transmembrane region" description="Helical" evidence="2">
    <location>
        <begin position="237"/>
        <end position="258"/>
    </location>
</feature>
<dbReference type="Pfam" id="PF26138">
    <property type="entry name" value="DUF8040"/>
    <property type="match status" value="1"/>
</dbReference>
<protein>
    <recommendedName>
        <fullName evidence="3">DUF8040 domain-containing protein</fullName>
    </recommendedName>
</protein>
<sequence>MIRMNRRTFYQLYIVVRRRIFLHETIHIIVQEQLLMFLHTIAHNVRNGVMCVNYLRSGETLSRYFNHVLKALRQLHNDYIQPPDTAILDEIRSRYIYWPWFKLIHKIFFLKSPNFGIRLKTVNVIFPITPFLSFAKPLSRPSPSPLAVSLLAAIPLSAAHRRQRRRPPSCRASPLTPPSPASTCGGLSSAGGGLRRSFPCLPLLLLLPFSNAFPKFVVHLRFIPIDLRRDVIRFGALWRYLLIGVVLLIMLLLLLLAYGGRG</sequence>
<keyword evidence="2" id="KW-0812">Transmembrane</keyword>
<dbReference type="OrthoDB" id="683945at2759"/>
<comment type="caution">
    <text evidence="4">The sequence shown here is derived from an EMBL/GenBank/DDBJ whole genome shotgun (WGS) entry which is preliminary data.</text>
</comment>